<dbReference type="Proteomes" id="UP000831701">
    <property type="component" value="Chromosome 16"/>
</dbReference>
<gene>
    <name evidence="1" type="ORF">L3Q82_002461</name>
</gene>
<sequence>MQVQSVPLGSVTIGPQSWRDGTVLSIRRAERLLRQTRAGRSGTASRPRSCSAGFSPQRADGTAGTSEDKTTEEESRESPEPICKKKLWRPQTTAAMCAGASAVVASEYMRRVREVEGQLRRQAGRVTQEGVKLERERGHLERMLHSLSTDLTVNRRSSEGRTRRPSTAETQALGQSSRQLLDCASERARVLELLPHSGSAGGPPSTAQTFSRTDPLSPVTPECKQALESSTLTVNQSQLLRENIRQMLTSAISRQTAVHRTVNDGLVKKIAETISLQQNLTLMSAATRQAMFRKQREINCIRHSHDRAQGPEYSGDILSREKLNRPLVQVYQRHPGTQLPEAAHLIQGSAVLRQCLMSSEGELARLQRACLQLLDDQQGKRTAAQVDAAVVRMRRQQVDKRAMPSLLQQGACRSKVPWAFPLFCYTCVFPTISPLDCIRFPLKCPPGQVCLSSRAVGEKGDFRVVLYEKSCILPSLCGVMGEKYTMGLNFTFTNECCNTHLCNGAATPATTYWTGTLLTLLISYSTGPGKPQVSRRGAPTLPPPFLRLPVFVDSRLPLVEKERFSPERGTGLEPVPEPVRGVLFPARPGSSGPPGASAGSVRTQCGPRKLQVRVERGLLGAGGPQARLRLGTCRASKSTEDYLYFEYDLGRCGTKRTISNNQVTYSNTLLYDPPRLQGPIRRAVPFTLPVACYYNRYQYSYKIGYTPKMQMLKIFKPVKNGAKFILMPRNGRTQWGRLSPSDQYMLGKPMYFEAEAPSMSQGERLYVHSCFVTSEKSHTSTPQFPVVKNFGCMVESKDSHSRFIPYKNNGVRFTVDAFLFKGKTSQQLYMHCTMSVGSSVPTPTAKSCNYNTKAKRWVELYGSDSVCTCCDSNCSSAVSTGAKIISSRPWTVEPKVKLTTAQKRKTVSSTTITTTTAAAASQSETAREVTEWRTDLQHEVIAATTVGKVVNTAEDLEWLFGGGGVTWVEAEGGEKWHIGVPLSCYPIQS</sequence>
<evidence type="ECO:0000313" key="2">
    <source>
        <dbReference type="Proteomes" id="UP000831701"/>
    </source>
</evidence>
<name>A0ACB8VXZ2_9TELE</name>
<evidence type="ECO:0000313" key="1">
    <source>
        <dbReference type="EMBL" id="KAI3360590.1"/>
    </source>
</evidence>
<reference evidence="1" key="1">
    <citation type="submission" date="2022-04" db="EMBL/GenBank/DDBJ databases">
        <title>Jade perch genome.</title>
        <authorList>
            <person name="Chao B."/>
        </authorList>
    </citation>
    <scope>NUCLEOTIDE SEQUENCE</scope>
    <source>
        <strain evidence="1">CB-2022</strain>
    </source>
</reference>
<protein>
    <submittedName>
        <fullName evidence="1">Uncharacterized protein</fullName>
    </submittedName>
</protein>
<comment type="caution">
    <text evidence="1">The sequence shown here is derived from an EMBL/GenBank/DDBJ whole genome shotgun (WGS) entry which is preliminary data.</text>
</comment>
<organism evidence="1 2">
    <name type="scientific">Scortum barcoo</name>
    <name type="common">barcoo grunter</name>
    <dbReference type="NCBI Taxonomy" id="214431"/>
    <lineage>
        <taxon>Eukaryota</taxon>
        <taxon>Metazoa</taxon>
        <taxon>Chordata</taxon>
        <taxon>Craniata</taxon>
        <taxon>Vertebrata</taxon>
        <taxon>Euteleostomi</taxon>
        <taxon>Actinopterygii</taxon>
        <taxon>Neopterygii</taxon>
        <taxon>Teleostei</taxon>
        <taxon>Neoteleostei</taxon>
        <taxon>Acanthomorphata</taxon>
        <taxon>Eupercaria</taxon>
        <taxon>Centrarchiformes</taxon>
        <taxon>Terapontoidei</taxon>
        <taxon>Terapontidae</taxon>
        <taxon>Scortum</taxon>
    </lineage>
</organism>
<dbReference type="EMBL" id="CM041546">
    <property type="protein sequence ID" value="KAI3360590.1"/>
    <property type="molecule type" value="Genomic_DNA"/>
</dbReference>
<accession>A0ACB8VXZ2</accession>
<proteinExistence type="predicted"/>
<keyword evidence="2" id="KW-1185">Reference proteome</keyword>